<feature type="non-terminal residue" evidence="2">
    <location>
        <position position="1"/>
    </location>
</feature>
<dbReference type="Proteomes" id="UP000269945">
    <property type="component" value="Unassembled WGS sequence"/>
</dbReference>
<evidence type="ECO:0000256" key="1">
    <source>
        <dbReference type="SAM" id="MobiDB-lite"/>
    </source>
</evidence>
<accession>A0A9X9LM35</accession>
<sequence length="67" mass="7571">RILFLKRFIYFFLEGGGQARGKGQSQAGRARKRARTHDLSQNQESGAQPPEPPRSPCDSYSEVKHLN</sequence>
<keyword evidence="3" id="KW-1185">Reference proteome</keyword>
<proteinExistence type="predicted"/>
<dbReference type="EMBL" id="CYRY02007426">
    <property type="protein sequence ID" value="VCW76478.1"/>
    <property type="molecule type" value="Genomic_DNA"/>
</dbReference>
<comment type="caution">
    <text evidence="2">The sequence shown here is derived from an EMBL/GenBank/DDBJ whole genome shotgun (WGS) entry which is preliminary data.</text>
</comment>
<evidence type="ECO:0000313" key="2">
    <source>
        <dbReference type="EMBL" id="VCW76478.1"/>
    </source>
</evidence>
<organism evidence="2 3">
    <name type="scientific">Gulo gulo</name>
    <name type="common">Wolverine</name>
    <name type="synonym">Gluton</name>
    <dbReference type="NCBI Taxonomy" id="48420"/>
    <lineage>
        <taxon>Eukaryota</taxon>
        <taxon>Metazoa</taxon>
        <taxon>Chordata</taxon>
        <taxon>Craniata</taxon>
        <taxon>Vertebrata</taxon>
        <taxon>Euteleostomi</taxon>
        <taxon>Mammalia</taxon>
        <taxon>Eutheria</taxon>
        <taxon>Laurasiatheria</taxon>
        <taxon>Carnivora</taxon>
        <taxon>Caniformia</taxon>
        <taxon>Musteloidea</taxon>
        <taxon>Mustelidae</taxon>
        <taxon>Guloninae</taxon>
        <taxon>Gulo</taxon>
    </lineage>
</organism>
<reference evidence="2 3" key="1">
    <citation type="submission" date="2018-10" db="EMBL/GenBank/DDBJ databases">
        <authorList>
            <person name="Ekblom R."/>
            <person name="Jareborg N."/>
        </authorList>
    </citation>
    <scope>NUCLEOTIDE SEQUENCE [LARGE SCALE GENOMIC DNA]</scope>
    <source>
        <tissue evidence="2">Muscle</tissue>
    </source>
</reference>
<dbReference type="AlphaFoldDB" id="A0A9X9LM35"/>
<feature type="region of interest" description="Disordered" evidence="1">
    <location>
        <begin position="17"/>
        <end position="67"/>
    </location>
</feature>
<name>A0A9X9LM35_GULGU</name>
<protein>
    <submittedName>
        <fullName evidence="2">Uncharacterized protein</fullName>
    </submittedName>
</protein>
<gene>
    <name evidence="2" type="ORF">BN2614_LOCUS1</name>
</gene>
<evidence type="ECO:0000313" key="3">
    <source>
        <dbReference type="Proteomes" id="UP000269945"/>
    </source>
</evidence>